<dbReference type="InterPro" id="IPR051708">
    <property type="entry name" value="Plant_Aspart_Prot_A1"/>
</dbReference>
<dbReference type="EMBL" id="JACEGQ020000002">
    <property type="protein sequence ID" value="KAH8517152.1"/>
    <property type="molecule type" value="Genomic_DNA"/>
</dbReference>
<feature type="domain" description="Xylanase inhibitor C-terminal" evidence="4">
    <location>
        <begin position="205"/>
        <end position="279"/>
    </location>
</feature>
<dbReference type="InterPro" id="IPR032799">
    <property type="entry name" value="TAXi_C"/>
</dbReference>
<organism evidence="6 7">
    <name type="scientific">Populus deltoides</name>
    <name type="common">Eastern poplar</name>
    <name type="synonym">Eastern cottonwood</name>
    <dbReference type="NCBI Taxonomy" id="3696"/>
    <lineage>
        <taxon>Eukaryota</taxon>
        <taxon>Viridiplantae</taxon>
        <taxon>Streptophyta</taxon>
        <taxon>Embryophyta</taxon>
        <taxon>Tracheophyta</taxon>
        <taxon>Spermatophyta</taxon>
        <taxon>Magnoliopsida</taxon>
        <taxon>eudicotyledons</taxon>
        <taxon>Gunneridae</taxon>
        <taxon>Pentapetalae</taxon>
        <taxon>rosids</taxon>
        <taxon>fabids</taxon>
        <taxon>Malpighiales</taxon>
        <taxon>Salicaceae</taxon>
        <taxon>Saliceae</taxon>
        <taxon>Populus</taxon>
    </lineage>
</organism>
<dbReference type="PANTHER" id="PTHR47967:SF66">
    <property type="entry name" value="ASPARTIC PROTEINASE CDR1-RELATED"/>
    <property type="match status" value="1"/>
</dbReference>
<keyword evidence="2" id="KW-0645">Protease</keyword>
<dbReference type="Proteomes" id="UP000807159">
    <property type="component" value="Chromosome 2"/>
</dbReference>
<sequence length="293" mass="31099">MCVASFACVYANNAGFTLEPIHRDSSESPFHNPQETHLQRVNSALRRSINRVHHFDPTAAASVSPKAAESEITSASGEYLMSLSFGTPPLRHFSCDAKECTSQQQTSCPGGDPGRPVRFPKTVIGFGLKNNGSFNDQASGIAGFGGGSLSLISQMGSSVGRKISYCLVPFLSQAGRSSKLNFGSHAVVSGHGVKSTPLLTDDTFYYLTLEVAGLGKERIQFGDSSPGTGSGNIITDSGTTLTIVPEDVLNELSKAADNQVEGRRAEDPSGFLSLCYNHLKVPIITTHISLVQT</sequence>
<dbReference type="GO" id="GO:0006508">
    <property type="term" value="P:proteolysis"/>
    <property type="evidence" value="ECO:0007669"/>
    <property type="project" value="UniProtKB-KW"/>
</dbReference>
<comment type="caution">
    <text evidence="6">The sequence shown here is derived from an EMBL/GenBank/DDBJ whole genome shotgun (WGS) entry which is preliminary data.</text>
</comment>
<evidence type="ECO:0008006" key="8">
    <source>
        <dbReference type="Google" id="ProtNLM"/>
    </source>
</evidence>
<dbReference type="Pfam" id="PF14541">
    <property type="entry name" value="TAXi_C"/>
    <property type="match status" value="1"/>
</dbReference>
<dbReference type="InterPro" id="IPR032861">
    <property type="entry name" value="TAXi_N"/>
</dbReference>
<keyword evidence="3" id="KW-0378">Hydrolase</keyword>
<dbReference type="Gene3D" id="2.40.70.10">
    <property type="entry name" value="Acid Proteases"/>
    <property type="match status" value="2"/>
</dbReference>
<evidence type="ECO:0000259" key="5">
    <source>
        <dbReference type="Pfam" id="PF14543"/>
    </source>
</evidence>
<dbReference type="AlphaFoldDB" id="A0A8T2ZJY6"/>
<dbReference type="GO" id="GO:0008233">
    <property type="term" value="F:peptidase activity"/>
    <property type="evidence" value="ECO:0007669"/>
    <property type="project" value="UniProtKB-KW"/>
</dbReference>
<evidence type="ECO:0000256" key="1">
    <source>
        <dbReference type="ARBA" id="ARBA00007447"/>
    </source>
</evidence>
<name>A0A8T2ZJY6_POPDE</name>
<accession>A0A8T2ZJY6</accession>
<dbReference type="InterPro" id="IPR021109">
    <property type="entry name" value="Peptidase_aspartic_dom_sf"/>
</dbReference>
<dbReference type="GO" id="GO:0005576">
    <property type="term" value="C:extracellular region"/>
    <property type="evidence" value="ECO:0007669"/>
    <property type="project" value="TreeGrafter"/>
</dbReference>
<proteinExistence type="inferred from homology"/>
<evidence type="ECO:0000256" key="3">
    <source>
        <dbReference type="ARBA" id="ARBA00022801"/>
    </source>
</evidence>
<reference evidence="6" key="1">
    <citation type="journal article" date="2021" name="J. Hered.">
        <title>Genome Assembly of Salicaceae Populus deltoides (Eastern Cottonwood) I-69 Based on Nanopore Sequencing and Hi-C Technologies.</title>
        <authorList>
            <person name="Bai S."/>
            <person name="Wu H."/>
            <person name="Zhang J."/>
            <person name="Pan Z."/>
            <person name="Zhao W."/>
            <person name="Li Z."/>
            <person name="Tong C."/>
        </authorList>
    </citation>
    <scope>NUCLEOTIDE SEQUENCE</scope>
    <source>
        <tissue evidence="6">Leaf</tissue>
    </source>
</reference>
<keyword evidence="7" id="KW-1185">Reference proteome</keyword>
<feature type="domain" description="Xylanase inhibitor N-terminal" evidence="5">
    <location>
        <begin position="114"/>
        <end position="184"/>
    </location>
</feature>
<evidence type="ECO:0000256" key="2">
    <source>
        <dbReference type="ARBA" id="ARBA00022670"/>
    </source>
</evidence>
<dbReference type="SUPFAM" id="SSF50630">
    <property type="entry name" value="Acid proteases"/>
    <property type="match status" value="1"/>
</dbReference>
<protein>
    <recommendedName>
        <fullName evidence="8">Peptidase A1 domain-containing protein</fullName>
    </recommendedName>
</protein>
<evidence type="ECO:0000313" key="6">
    <source>
        <dbReference type="EMBL" id="KAH8517152.1"/>
    </source>
</evidence>
<gene>
    <name evidence="6" type="ORF">H0E87_005193</name>
</gene>
<dbReference type="PANTHER" id="PTHR47967">
    <property type="entry name" value="OS07G0603500 PROTEIN-RELATED"/>
    <property type="match status" value="1"/>
</dbReference>
<comment type="similarity">
    <text evidence="1">Belongs to the peptidase A1 family.</text>
</comment>
<evidence type="ECO:0000313" key="7">
    <source>
        <dbReference type="Proteomes" id="UP000807159"/>
    </source>
</evidence>
<evidence type="ECO:0000259" key="4">
    <source>
        <dbReference type="Pfam" id="PF14541"/>
    </source>
</evidence>
<dbReference type="Pfam" id="PF14543">
    <property type="entry name" value="TAXi_N"/>
    <property type="match status" value="1"/>
</dbReference>